<dbReference type="Proteomes" id="UP000245926">
    <property type="component" value="Chromosome"/>
</dbReference>
<dbReference type="RefSeq" id="WP_109886717.1">
    <property type="nucleotide sequence ID" value="NZ_CP029550.1"/>
</dbReference>
<reference evidence="3" key="1">
    <citation type="submission" date="2018-05" db="EMBL/GenBank/DDBJ databases">
        <title>Complete Genome Sequence of Methylobacterium sp. 17SD2-17.</title>
        <authorList>
            <person name="Srinivasan S."/>
        </authorList>
    </citation>
    <scope>NUCLEOTIDE SEQUENCE [LARGE SCALE GENOMIC DNA]</scope>
    <source>
        <strain evidence="3">17SD2-17</strain>
    </source>
</reference>
<accession>A0A2U8W0W5</accession>
<proteinExistence type="predicted"/>
<sequence>MADAARRVRDGGGSDLVRRLIARPIRLDVARNASAPVPPPVQEADEGPDEASDLTRLRAEMTVMKAVLEAERRETAKLRATVDGVVGAEPVGAEARAVRDRWATLVDGLLNAPR</sequence>
<evidence type="ECO:0000313" key="3">
    <source>
        <dbReference type="Proteomes" id="UP000245926"/>
    </source>
</evidence>
<name>A0A2U8W0W5_9HYPH</name>
<keyword evidence="3" id="KW-1185">Reference proteome</keyword>
<evidence type="ECO:0000313" key="2">
    <source>
        <dbReference type="EMBL" id="AWN39281.1"/>
    </source>
</evidence>
<dbReference type="EMBL" id="CP029550">
    <property type="protein sequence ID" value="AWN39281.1"/>
    <property type="molecule type" value="Genomic_DNA"/>
</dbReference>
<dbReference type="KEGG" id="mets:DK389_00290"/>
<gene>
    <name evidence="2" type="ORF">DK389_00290</name>
</gene>
<organism evidence="2 3">
    <name type="scientific">Methylobacterium durans</name>
    <dbReference type="NCBI Taxonomy" id="2202825"/>
    <lineage>
        <taxon>Bacteria</taxon>
        <taxon>Pseudomonadati</taxon>
        <taxon>Pseudomonadota</taxon>
        <taxon>Alphaproteobacteria</taxon>
        <taxon>Hyphomicrobiales</taxon>
        <taxon>Methylobacteriaceae</taxon>
        <taxon>Methylobacterium</taxon>
    </lineage>
</organism>
<protein>
    <submittedName>
        <fullName evidence="2">Uncharacterized protein</fullName>
    </submittedName>
</protein>
<dbReference type="OrthoDB" id="7998582at2"/>
<feature type="region of interest" description="Disordered" evidence="1">
    <location>
        <begin position="32"/>
        <end position="51"/>
    </location>
</feature>
<dbReference type="AlphaFoldDB" id="A0A2U8W0W5"/>
<evidence type="ECO:0000256" key="1">
    <source>
        <dbReference type="SAM" id="MobiDB-lite"/>
    </source>
</evidence>